<dbReference type="Pfam" id="PF04289">
    <property type="entry name" value="DUF447_N"/>
    <property type="match status" value="1"/>
</dbReference>
<dbReference type="SUPFAM" id="SSF50475">
    <property type="entry name" value="FMN-binding split barrel"/>
    <property type="match status" value="1"/>
</dbReference>
<keyword evidence="5" id="KW-1185">Reference proteome</keyword>
<evidence type="ECO:0000256" key="1">
    <source>
        <dbReference type="SAM" id="MobiDB-lite"/>
    </source>
</evidence>
<evidence type="ECO:0000313" key="5">
    <source>
        <dbReference type="Proteomes" id="UP001570511"/>
    </source>
</evidence>
<evidence type="ECO:0000313" key="4">
    <source>
        <dbReference type="EMBL" id="MFA1611980.1"/>
    </source>
</evidence>
<feature type="region of interest" description="Disordered" evidence="1">
    <location>
        <begin position="43"/>
        <end position="71"/>
    </location>
</feature>
<dbReference type="Gene3D" id="2.30.110.10">
    <property type="entry name" value="Electron Transport, Fmn-binding Protein, Chain A"/>
    <property type="match status" value="1"/>
</dbReference>
<feature type="domain" description="DUF447" evidence="2">
    <location>
        <begin position="22"/>
        <end position="149"/>
    </location>
</feature>
<dbReference type="AlphaFoldDB" id="A0ABD5MDK5"/>
<organism evidence="4 5">
    <name type="scientific">Halobellus rubicundus</name>
    <dbReference type="NCBI Taxonomy" id="2996466"/>
    <lineage>
        <taxon>Archaea</taxon>
        <taxon>Methanobacteriati</taxon>
        <taxon>Methanobacteriota</taxon>
        <taxon>Stenosarchaea group</taxon>
        <taxon>Halobacteria</taxon>
        <taxon>Halobacteriales</taxon>
        <taxon>Haloferacaceae</taxon>
        <taxon>Halobellus</taxon>
    </lineage>
</organism>
<reference evidence="4 5" key="1">
    <citation type="submission" date="2024-08" db="EMBL/GenBank/DDBJ databases">
        <title>Halobellus sp. MBLA0158 whole genome sequence.</title>
        <authorList>
            <person name="Hwang C.Y."/>
            <person name="Cho E.-S."/>
            <person name="Seo M.-J."/>
        </authorList>
    </citation>
    <scope>NUCLEOTIDE SEQUENCE [LARGE SCALE GENOMIC DNA]</scope>
    <source>
        <strain evidence="4 5">MBLA0158</strain>
    </source>
</reference>
<dbReference type="InterPro" id="IPR049288">
    <property type="entry name" value="DUF447_C"/>
</dbReference>
<comment type="caution">
    <text evidence="4">The sequence shown here is derived from an EMBL/GenBank/DDBJ whole genome shotgun (WGS) entry which is preliminary data.</text>
</comment>
<evidence type="ECO:0000259" key="2">
    <source>
        <dbReference type="Pfam" id="PF04289"/>
    </source>
</evidence>
<dbReference type="InterPro" id="IPR012349">
    <property type="entry name" value="Split_barrel_FMN-bd"/>
</dbReference>
<dbReference type="Gene3D" id="1.20.58.290">
    <property type="entry name" value="Hypothetical membrane protein ta0354_69_121"/>
    <property type="match status" value="1"/>
</dbReference>
<dbReference type="InterPro" id="IPR007386">
    <property type="entry name" value="DUF447_N"/>
</dbReference>
<proteinExistence type="predicted"/>
<feature type="domain" description="DUF447" evidence="3">
    <location>
        <begin position="158"/>
        <end position="210"/>
    </location>
</feature>
<feature type="compositionally biased region" description="Basic and acidic residues" evidence="1">
    <location>
        <begin position="44"/>
        <end position="55"/>
    </location>
</feature>
<evidence type="ECO:0000259" key="3">
    <source>
        <dbReference type="Pfam" id="PF20766"/>
    </source>
</evidence>
<protein>
    <submittedName>
        <fullName evidence="4">DUF447 domain-containing protein</fullName>
    </submittedName>
</protein>
<gene>
    <name evidence="4" type="ORF">OS889_13310</name>
</gene>
<accession>A0ABD5MDK5</accession>
<dbReference type="EMBL" id="JBGNYA010000001">
    <property type="protein sequence ID" value="MFA1611980.1"/>
    <property type="molecule type" value="Genomic_DNA"/>
</dbReference>
<dbReference type="RefSeq" id="WP_372390489.1">
    <property type="nucleotide sequence ID" value="NZ_JBGNYA010000001.1"/>
</dbReference>
<dbReference type="Proteomes" id="UP001570511">
    <property type="component" value="Unassembled WGS sequence"/>
</dbReference>
<dbReference type="Pfam" id="PF20766">
    <property type="entry name" value="DUF447_C"/>
    <property type="match status" value="1"/>
</dbReference>
<sequence length="231" mass="25391">MTESGSDLTAKAEWPLSLRGVTETVVTSRGPNDRWNVAALGVHAPEETGRDGDARDDGDDVPNGGVATATTWGNTRTRKNFDRRGRGVIQFVSDPRTFVEAAVTIREEADPVLPSAHAWAEVEVERIESGESNGTRRERWALYPVESAVRERVVPRLNRGAAAAIEATVAASRLDVPAYDTDELLSRLRYFAETVDRCGGAPEREAFAILDDATDWRERLPDEVDAPRFDA</sequence>
<name>A0ABD5MDK5_9EURY</name>